<evidence type="ECO:0000313" key="1">
    <source>
        <dbReference type="EMBL" id="NNG68113.1"/>
    </source>
</evidence>
<gene>
    <name evidence="1" type="ORF">HKI81_13130</name>
</gene>
<protein>
    <submittedName>
        <fullName evidence="1">Uncharacterized protein</fullName>
    </submittedName>
</protein>
<comment type="caution">
    <text evidence="1">The sequence shown here is derived from an EMBL/GenBank/DDBJ whole genome shotgun (WGS) entry which is preliminary data.</text>
</comment>
<sequence length="120" mass="13975">MPSKVSIKLEIEEDHLKRLSNLLERDKTHIEDKERIALFHILSGKDSLYQNIDKIYDFEDHTIKPECLDDGEWTSEDRKLIALAFNLYNNYRTTPLEVFSGLSKDSFLLALTGIVERVYG</sequence>
<reference evidence="1 2" key="1">
    <citation type="submission" date="2020-04" db="EMBL/GenBank/DDBJ databases">
        <title>Draft genome sequence of Caldanaerobacter sunterraneus. strain 1523vc isolated from Griffin hot spring, Kamchatka, Russia.</title>
        <authorList>
            <person name="Toshchakov S.V."/>
            <person name="Podosokorskaya O.A."/>
            <person name="Kublanov I.V."/>
            <person name="Korzhenkov A."/>
            <person name="Patrushev M.V."/>
        </authorList>
    </citation>
    <scope>NUCLEOTIDE SEQUENCE [LARGE SCALE GENOMIC DNA]</scope>
    <source>
        <strain evidence="1 2">1523vc</strain>
    </source>
</reference>
<evidence type="ECO:0000313" key="2">
    <source>
        <dbReference type="Proteomes" id="UP000529861"/>
    </source>
</evidence>
<accession>A0A7Y2L967</accession>
<name>A0A7Y2L967_9THEO</name>
<dbReference type="AlphaFoldDB" id="A0A7Y2L967"/>
<dbReference type="RefSeq" id="WP_170271764.1">
    <property type="nucleotide sequence ID" value="NZ_JABEQB010000056.1"/>
</dbReference>
<organism evidence="1 2">
    <name type="scientific">Caldanaerobacter subterraneus</name>
    <dbReference type="NCBI Taxonomy" id="911092"/>
    <lineage>
        <taxon>Bacteria</taxon>
        <taxon>Bacillati</taxon>
        <taxon>Bacillota</taxon>
        <taxon>Clostridia</taxon>
        <taxon>Thermoanaerobacterales</taxon>
        <taxon>Thermoanaerobacteraceae</taxon>
        <taxon>Caldanaerobacter</taxon>
    </lineage>
</organism>
<dbReference type="InterPro" id="IPR045721">
    <property type="entry name" value="DUF6075"/>
</dbReference>
<dbReference type="Pfam" id="PF19552">
    <property type="entry name" value="DUF6075"/>
    <property type="match status" value="1"/>
</dbReference>
<proteinExistence type="predicted"/>
<dbReference type="Proteomes" id="UP000529861">
    <property type="component" value="Unassembled WGS sequence"/>
</dbReference>
<dbReference type="EMBL" id="JABEQB010000056">
    <property type="protein sequence ID" value="NNG68113.1"/>
    <property type="molecule type" value="Genomic_DNA"/>
</dbReference>